<evidence type="ECO:0000256" key="1">
    <source>
        <dbReference type="SAM" id="Phobius"/>
    </source>
</evidence>
<protein>
    <submittedName>
        <fullName evidence="2">Uncharacterized protein</fullName>
    </submittedName>
</protein>
<reference evidence="2" key="1">
    <citation type="submission" date="2019-03" db="EMBL/GenBank/DDBJ databases">
        <title>Lake Tanganyika Metagenome-Assembled Genomes (MAGs).</title>
        <authorList>
            <person name="Tran P."/>
        </authorList>
    </citation>
    <scope>NUCLEOTIDE SEQUENCE</scope>
    <source>
        <strain evidence="2">K_DeepCast_150m_m2_040</strain>
    </source>
</reference>
<dbReference type="EMBL" id="VGIR01000066">
    <property type="protein sequence ID" value="MBM3332193.1"/>
    <property type="molecule type" value="Genomic_DNA"/>
</dbReference>
<name>A0A937XF03_UNCW3</name>
<keyword evidence="1" id="KW-1133">Transmembrane helix</keyword>
<comment type="caution">
    <text evidence="2">The sequence shown here is derived from an EMBL/GenBank/DDBJ whole genome shotgun (WGS) entry which is preliminary data.</text>
</comment>
<sequence>MIAASVVLAVVGFVAIVGLLIAVTRNGSSGSDSSAGLLDVQVQTPVTYYRDDQLARLRVALAQGCPNCKAETGVTRATSLDKVAVAVTKKCFYCGFDFAGLSAEASESEDRQSSLDG</sequence>
<dbReference type="Proteomes" id="UP000779900">
    <property type="component" value="Unassembled WGS sequence"/>
</dbReference>
<proteinExistence type="predicted"/>
<keyword evidence="1" id="KW-0472">Membrane</keyword>
<evidence type="ECO:0000313" key="3">
    <source>
        <dbReference type="Proteomes" id="UP000779900"/>
    </source>
</evidence>
<feature type="transmembrane region" description="Helical" evidence="1">
    <location>
        <begin position="6"/>
        <end position="24"/>
    </location>
</feature>
<evidence type="ECO:0000313" key="2">
    <source>
        <dbReference type="EMBL" id="MBM3332193.1"/>
    </source>
</evidence>
<dbReference type="AlphaFoldDB" id="A0A937XF03"/>
<organism evidence="2 3">
    <name type="scientific">candidate division WOR-3 bacterium</name>
    <dbReference type="NCBI Taxonomy" id="2052148"/>
    <lineage>
        <taxon>Bacteria</taxon>
        <taxon>Bacteria division WOR-3</taxon>
    </lineage>
</organism>
<accession>A0A937XF03</accession>
<gene>
    <name evidence="2" type="ORF">FJY68_10170</name>
</gene>
<keyword evidence="1" id="KW-0812">Transmembrane</keyword>